<gene>
    <name evidence="4" type="primary">ybgF</name>
    <name evidence="4" type="ORF">H8D96_12810</name>
</gene>
<feature type="repeat" description="TPR" evidence="2">
    <location>
        <begin position="203"/>
        <end position="236"/>
    </location>
</feature>
<evidence type="ECO:0000313" key="4">
    <source>
        <dbReference type="EMBL" id="MBC8432786.1"/>
    </source>
</evidence>
<evidence type="ECO:0000256" key="2">
    <source>
        <dbReference type="PROSITE-ProRule" id="PRU00339"/>
    </source>
</evidence>
<accession>A0A8J6TMP9</accession>
<sequence>MNQRAFQIIVFALLGMIILPGCAGQQDILTLDNRLSVVEERSAATEQRSLQFDSRIDEYIKNGEDLRERSAGQNVLIDQLRGEIRVLWGKLEETEYLLKQKIKAFEDSKGKQKKQLDRIEQMISANMDRIVHIELYLNLETTKSELKLEKEPQTTSDIPSKEELSAGKIYKSAKQAFAQSDFETAREEFQQLLQLYPQSPQADNAQFWLGETYYREKWYEKAILEYQKVIEKYPKGNKVPASLLKQGFAFSSLGDQANTRLILTELVKKYPESNEAKIAKQKLKRLKP</sequence>
<dbReference type="InterPro" id="IPR011990">
    <property type="entry name" value="TPR-like_helical_dom_sf"/>
</dbReference>
<keyword evidence="2" id="KW-0802">TPR repeat</keyword>
<dbReference type="HAMAP" id="MF_02066">
    <property type="entry name" value="CpoB"/>
    <property type="match status" value="1"/>
</dbReference>
<dbReference type="GO" id="GO:0051301">
    <property type="term" value="P:cell division"/>
    <property type="evidence" value="ECO:0007669"/>
    <property type="project" value="InterPro"/>
</dbReference>
<protein>
    <submittedName>
        <fullName evidence="4">Tol-pal system protein YbgF</fullName>
    </submittedName>
</protein>
<dbReference type="NCBIfam" id="TIGR02795">
    <property type="entry name" value="tol_pal_ybgF"/>
    <property type="match status" value="1"/>
</dbReference>
<dbReference type="Gene3D" id="1.25.40.10">
    <property type="entry name" value="Tetratricopeptide repeat domain"/>
    <property type="match status" value="1"/>
</dbReference>
<comment type="caution">
    <text evidence="4">The sequence shown here is derived from an EMBL/GenBank/DDBJ whole genome shotgun (WGS) entry which is preliminary data.</text>
</comment>
<dbReference type="Pfam" id="PF13525">
    <property type="entry name" value="YfiO"/>
    <property type="match status" value="1"/>
</dbReference>
<keyword evidence="1" id="KW-0732">Signal</keyword>
<evidence type="ECO:0000313" key="5">
    <source>
        <dbReference type="Proteomes" id="UP000605201"/>
    </source>
</evidence>
<name>A0A8J6TMP9_9BACT</name>
<dbReference type="Proteomes" id="UP000605201">
    <property type="component" value="Unassembled WGS sequence"/>
</dbReference>
<reference evidence="4 5" key="1">
    <citation type="submission" date="2020-08" db="EMBL/GenBank/DDBJ databases">
        <title>Bridging the membrane lipid divide: bacteria of the FCB group superphylum have the potential to synthesize archaeal ether lipids.</title>
        <authorList>
            <person name="Villanueva L."/>
            <person name="Von Meijenfeldt F.A.B."/>
            <person name="Westbye A.B."/>
            <person name="Yadav S."/>
            <person name="Hopmans E.C."/>
            <person name="Dutilh B.E."/>
            <person name="Sinninghe Damste J.S."/>
        </authorList>
    </citation>
    <scope>NUCLEOTIDE SEQUENCE [LARGE SCALE GENOMIC DNA]</scope>
    <source>
        <strain evidence="4">NIOZ-UU17</strain>
    </source>
</reference>
<dbReference type="SUPFAM" id="SSF48452">
    <property type="entry name" value="TPR-like"/>
    <property type="match status" value="1"/>
</dbReference>
<dbReference type="InterPro" id="IPR014162">
    <property type="entry name" value="CpoB_C"/>
</dbReference>
<dbReference type="PROSITE" id="PS50005">
    <property type="entry name" value="TPR"/>
    <property type="match status" value="1"/>
</dbReference>
<dbReference type="InterPro" id="IPR039565">
    <property type="entry name" value="BamD-like"/>
</dbReference>
<dbReference type="InterPro" id="IPR034706">
    <property type="entry name" value="CpoB"/>
</dbReference>
<evidence type="ECO:0000259" key="3">
    <source>
        <dbReference type="Pfam" id="PF13525"/>
    </source>
</evidence>
<dbReference type="EMBL" id="JACNIG010000247">
    <property type="protein sequence ID" value="MBC8432786.1"/>
    <property type="molecule type" value="Genomic_DNA"/>
</dbReference>
<dbReference type="AlphaFoldDB" id="A0A8J6TMP9"/>
<evidence type="ECO:0000256" key="1">
    <source>
        <dbReference type="ARBA" id="ARBA00022729"/>
    </source>
</evidence>
<proteinExistence type="inferred from homology"/>
<organism evidence="4 5">
    <name type="scientific">Candidatus Desulfatibia vada</name>
    <dbReference type="NCBI Taxonomy" id="2841696"/>
    <lineage>
        <taxon>Bacteria</taxon>
        <taxon>Pseudomonadati</taxon>
        <taxon>Thermodesulfobacteriota</taxon>
        <taxon>Desulfobacteria</taxon>
        <taxon>Desulfobacterales</taxon>
        <taxon>Desulfobacterales incertae sedis</taxon>
        <taxon>Candidatus Desulfatibia</taxon>
    </lineage>
</organism>
<feature type="domain" description="Outer membrane lipoprotein BamD-like" evidence="3">
    <location>
        <begin position="165"/>
        <end position="287"/>
    </location>
</feature>
<dbReference type="InterPro" id="IPR019734">
    <property type="entry name" value="TPR_rpt"/>
</dbReference>